<accession>A0AAD9NXX6</accession>
<dbReference type="PANTHER" id="PTHR42879:SF2">
    <property type="entry name" value="3-OXOACYL-[ACYL-CARRIER-PROTEIN] REDUCTASE FABG"/>
    <property type="match status" value="1"/>
</dbReference>
<comment type="caution">
    <text evidence="6">The sequence shown here is derived from an EMBL/GenBank/DDBJ whole genome shotgun (WGS) entry which is preliminary data.</text>
</comment>
<dbReference type="GO" id="GO:0032787">
    <property type="term" value="P:monocarboxylic acid metabolic process"/>
    <property type="evidence" value="ECO:0007669"/>
    <property type="project" value="UniProtKB-ARBA"/>
</dbReference>
<dbReference type="PRINTS" id="PR00080">
    <property type="entry name" value="SDRFAMILY"/>
</dbReference>
<dbReference type="SUPFAM" id="SSF51735">
    <property type="entry name" value="NAD(P)-binding Rossmann-fold domains"/>
    <property type="match status" value="1"/>
</dbReference>
<comment type="similarity">
    <text evidence="1 5">Belongs to the short-chain dehydrogenases/reductases (SDR) family.</text>
</comment>
<dbReference type="InterPro" id="IPR020904">
    <property type="entry name" value="Sc_DH/Rdtase_CS"/>
</dbReference>
<dbReference type="GO" id="GO:0004316">
    <property type="term" value="F:3-oxoacyl-[acyl-carrier-protein] reductase (NADPH) activity"/>
    <property type="evidence" value="ECO:0007669"/>
    <property type="project" value="UniProtKB-EC"/>
</dbReference>
<dbReference type="Pfam" id="PF00106">
    <property type="entry name" value="adh_short"/>
    <property type="match status" value="1"/>
</dbReference>
<keyword evidence="3" id="KW-0560">Oxidoreductase</keyword>
<evidence type="ECO:0000256" key="5">
    <source>
        <dbReference type="RuleBase" id="RU000363"/>
    </source>
</evidence>
<evidence type="ECO:0000313" key="7">
    <source>
        <dbReference type="Proteomes" id="UP001209878"/>
    </source>
</evidence>
<dbReference type="PROSITE" id="PS00061">
    <property type="entry name" value="ADH_SHORT"/>
    <property type="match status" value="1"/>
</dbReference>
<evidence type="ECO:0000256" key="4">
    <source>
        <dbReference type="ARBA" id="ARBA00048508"/>
    </source>
</evidence>
<dbReference type="FunFam" id="3.40.50.720:FF:000084">
    <property type="entry name" value="Short-chain dehydrogenase reductase"/>
    <property type="match status" value="1"/>
</dbReference>
<organism evidence="6 7">
    <name type="scientific">Ridgeia piscesae</name>
    <name type="common">Tubeworm</name>
    <dbReference type="NCBI Taxonomy" id="27915"/>
    <lineage>
        <taxon>Eukaryota</taxon>
        <taxon>Metazoa</taxon>
        <taxon>Spiralia</taxon>
        <taxon>Lophotrochozoa</taxon>
        <taxon>Annelida</taxon>
        <taxon>Polychaeta</taxon>
        <taxon>Sedentaria</taxon>
        <taxon>Canalipalpata</taxon>
        <taxon>Sabellida</taxon>
        <taxon>Siboglinidae</taxon>
        <taxon>Ridgeia</taxon>
    </lineage>
</organism>
<dbReference type="Proteomes" id="UP001209878">
    <property type="component" value="Unassembled WGS sequence"/>
</dbReference>
<dbReference type="InterPro" id="IPR050259">
    <property type="entry name" value="SDR"/>
</dbReference>
<dbReference type="Gene3D" id="3.40.50.720">
    <property type="entry name" value="NAD(P)-binding Rossmann-like Domain"/>
    <property type="match status" value="1"/>
</dbReference>
<dbReference type="EC" id="1.1.1.100" evidence="2"/>
<sequence>MDGRGKVALVTGSTSGIGLAIALALAKRGCDIIATGLERAEDPDVDAIKSHISSFNVRVEYISGDLSVLSDIERLCEESKKKFPQGVDILVNNAGFNVVRLVEDVPDDAWDSMVAVMLTAPFRLVKRLVSRMKTKGWGRIINVCSQMAVTSSPGKSVYSACKTGLVGFTRGVALEAAEFGVTCNAVSPTFTETAIMRQQIGDKAKTLGVSYETARKTFTDQVPTRKMCTVEQIADLVVFLTLSEASSQINGAEYLIDGGYVAQ</sequence>
<evidence type="ECO:0000256" key="1">
    <source>
        <dbReference type="ARBA" id="ARBA00006484"/>
    </source>
</evidence>
<dbReference type="InterPro" id="IPR036291">
    <property type="entry name" value="NAD(P)-bd_dom_sf"/>
</dbReference>
<dbReference type="PRINTS" id="PR00081">
    <property type="entry name" value="GDHRDH"/>
</dbReference>
<protein>
    <recommendedName>
        <fullName evidence="2">3-oxoacyl-[acyl-carrier-protein] reductase</fullName>
        <ecNumber evidence="2">1.1.1.100</ecNumber>
    </recommendedName>
</protein>
<dbReference type="PANTHER" id="PTHR42879">
    <property type="entry name" value="3-OXOACYL-(ACYL-CARRIER-PROTEIN) REDUCTASE"/>
    <property type="match status" value="1"/>
</dbReference>
<evidence type="ECO:0000313" key="6">
    <source>
        <dbReference type="EMBL" id="KAK2184553.1"/>
    </source>
</evidence>
<comment type="catalytic activity">
    <reaction evidence="4">
        <text>a (3R)-hydroxyacyl-[ACP] + NADP(+) = a 3-oxoacyl-[ACP] + NADPH + H(+)</text>
        <dbReference type="Rhea" id="RHEA:17397"/>
        <dbReference type="Rhea" id="RHEA-COMP:9916"/>
        <dbReference type="Rhea" id="RHEA-COMP:9945"/>
        <dbReference type="ChEBI" id="CHEBI:15378"/>
        <dbReference type="ChEBI" id="CHEBI:57783"/>
        <dbReference type="ChEBI" id="CHEBI:58349"/>
        <dbReference type="ChEBI" id="CHEBI:78776"/>
        <dbReference type="ChEBI" id="CHEBI:78827"/>
        <dbReference type="EC" id="1.1.1.100"/>
    </reaction>
</comment>
<evidence type="ECO:0000256" key="2">
    <source>
        <dbReference type="ARBA" id="ARBA00012948"/>
    </source>
</evidence>
<dbReference type="InterPro" id="IPR002347">
    <property type="entry name" value="SDR_fam"/>
</dbReference>
<reference evidence="6" key="1">
    <citation type="journal article" date="2023" name="Mol. Biol. Evol.">
        <title>Third-Generation Sequencing Reveals the Adaptive Role of the Epigenome in Three Deep-Sea Polychaetes.</title>
        <authorList>
            <person name="Perez M."/>
            <person name="Aroh O."/>
            <person name="Sun Y."/>
            <person name="Lan Y."/>
            <person name="Juniper S.K."/>
            <person name="Young C.R."/>
            <person name="Angers B."/>
            <person name="Qian P.Y."/>
        </authorList>
    </citation>
    <scope>NUCLEOTIDE SEQUENCE</scope>
    <source>
        <strain evidence="6">R07B-5</strain>
    </source>
</reference>
<evidence type="ECO:0000256" key="3">
    <source>
        <dbReference type="ARBA" id="ARBA00023002"/>
    </source>
</evidence>
<dbReference type="AlphaFoldDB" id="A0AAD9NXX6"/>
<keyword evidence="7" id="KW-1185">Reference proteome</keyword>
<name>A0AAD9NXX6_RIDPI</name>
<gene>
    <name evidence="6" type="ORF">NP493_261g02016</name>
</gene>
<proteinExistence type="inferred from homology"/>
<dbReference type="EMBL" id="JAODUO010000261">
    <property type="protein sequence ID" value="KAK2184553.1"/>
    <property type="molecule type" value="Genomic_DNA"/>
</dbReference>